<dbReference type="Pfam" id="PF01300">
    <property type="entry name" value="Sua5_yciO_yrdC"/>
    <property type="match status" value="1"/>
</dbReference>
<dbReference type="PANTHER" id="PTHR42828:SF3">
    <property type="entry name" value="THREONYLCARBAMOYL-AMP SYNTHASE"/>
    <property type="match status" value="1"/>
</dbReference>
<dbReference type="AlphaFoldDB" id="A0A833QR24"/>
<dbReference type="InterPro" id="IPR006070">
    <property type="entry name" value="Sua5-like_dom"/>
</dbReference>
<comment type="caution">
    <text evidence="3">The sequence shown here is derived from an EMBL/GenBank/DDBJ whole genome shotgun (WGS) entry which is preliminary data.</text>
</comment>
<proteinExistence type="predicted"/>
<dbReference type="PROSITE" id="PS51163">
    <property type="entry name" value="YRDC"/>
    <property type="match status" value="1"/>
</dbReference>
<organism evidence="3 4">
    <name type="scientific">Carex littledalei</name>
    <dbReference type="NCBI Taxonomy" id="544730"/>
    <lineage>
        <taxon>Eukaryota</taxon>
        <taxon>Viridiplantae</taxon>
        <taxon>Streptophyta</taxon>
        <taxon>Embryophyta</taxon>
        <taxon>Tracheophyta</taxon>
        <taxon>Spermatophyta</taxon>
        <taxon>Magnoliopsida</taxon>
        <taxon>Liliopsida</taxon>
        <taxon>Poales</taxon>
        <taxon>Cyperaceae</taxon>
        <taxon>Cyperoideae</taxon>
        <taxon>Cariceae</taxon>
        <taxon>Carex</taxon>
        <taxon>Carex subgen. Euthyceras</taxon>
    </lineage>
</organism>
<dbReference type="GO" id="GO:0003725">
    <property type="term" value="F:double-stranded RNA binding"/>
    <property type="evidence" value="ECO:0007669"/>
    <property type="project" value="InterPro"/>
</dbReference>
<sequence length="300" mass="33826">MGTIGESLSFSQCFMDPTARLRSPRRLPSPRSATSVSVVALMKRNPKRLKYAAERLFKRKEEDMMYVKMDQSGDDMWKLDPVIELIKEGAVGVIPTDTVYSIVCDMKNNDSIERLRRYAALFFSFLCFILCHSISDIYKYTLGFPCGSSEGRRDIFRVVKPCLPGPYTFILMASKELPRQCIRHGPNGVATRHVKRREVGVRMPDDIVCQYILEALDSPLICTSVKYPAEDEWVLDPVVIADIYKQEGVDFIVDDGVRAAEPSTVVDLTGDYPTVIRLGKGPKLHWMVMEGEESGGVPKD</sequence>
<feature type="domain" description="YrdC-like" evidence="2">
    <location>
        <begin position="76"/>
        <end position="281"/>
    </location>
</feature>
<dbReference type="EMBL" id="SWLB01000017">
    <property type="protein sequence ID" value="KAF3327684.1"/>
    <property type="molecule type" value="Genomic_DNA"/>
</dbReference>
<keyword evidence="4" id="KW-1185">Reference proteome</keyword>
<evidence type="ECO:0000313" key="4">
    <source>
        <dbReference type="Proteomes" id="UP000623129"/>
    </source>
</evidence>
<dbReference type="Gene3D" id="3.90.870.10">
    <property type="entry name" value="DHBP synthase"/>
    <property type="match status" value="1"/>
</dbReference>
<dbReference type="InterPro" id="IPR017945">
    <property type="entry name" value="DHBP_synth_RibB-like_a/b_dom"/>
</dbReference>
<evidence type="ECO:0000313" key="3">
    <source>
        <dbReference type="EMBL" id="KAF3327684.1"/>
    </source>
</evidence>
<name>A0A833QR24_9POAL</name>
<dbReference type="InterPro" id="IPR052532">
    <property type="entry name" value="SUA5_domain"/>
</dbReference>
<accession>A0A833QR24</accession>
<evidence type="ECO:0000259" key="2">
    <source>
        <dbReference type="PROSITE" id="PS51163"/>
    </source>
</evidence>
<evidence type="ECO:0000256" key="1">
    <source>
        <dbReference type="ARBA" id="ARBA00015492"/>
    </source>
</evidence>
<dbReference type="PANTHER" id="PTHR42828">
    <property type="entry name" value="DHBP SYNTHASE RIBB-LIKE ALPHA/BETA DOMAIN-CONTAINING PROTEIN"/>
    <property type="match status" value="1"/>
</dbReference>
<gene>
    <name evidence="3" type="ORF">FCM35_KLT07802</name>
</gene>
<protein>
    <recommendedName>
        <fullName evidence="1">Threonylcarbamoyl-AMP synthase</fullName>
    </recommendedName>
</protein>
<dbReference type="SUPFAM" id="SSF55821">
    <property type="entry name" value="YrdC/RibB"/>
    <property type="match status" value="1"/>
</dbReference>
<dbReference type="Proteomes" id="UP000623129">
    <property type="component" value="Unassembled WGS sequence"/>
</dbReference>
<reference evidence="3" key="1">
    <citation type="submission" date="2020-01" db="EMBL/GenBank/DDBJ databases">
        <title>Genome sequence of Kobresia littledalei, the first chromosome-level genome in the family Cyperaceae.</title>
        <authorList>
            <person name="Qu G."/>
        </authorList>
    </citation>
    <scope>NUCLEOTIDE SEQUENCE</scope>
    <source>
        <strain evidence="3">C.B.Clarke</strain>
        <tissue evidence="3">Leaf</tissue>
    </source>
</reference>
<dbReference type="OrthoDB" id="3648309at2759"/>